<sequence>KHTNLNKNKSLKSGDRNFSFLTKLTHEAPFKLTSNLGLESINNKDIIKTSKGYRLNKAKLNFKQPIKKFSIEPSFEKGI</sequence>
<protein>
    <submittedName>
        <fullName evidence="1">Uncharacterized protein</fullName>
    </submittedName>
</protein>
<dbReference type="AlphaFoldDB" id="A0A0F9EIJ1"/>
<reference evidence="1" key="1">
    <citation type="journal article" date="2015" name="Nature">
        <title>Complex archaea that bridge the gap between prokaryotes and eukaryotes.</title>
        <authorList>
            <person name="Spang A."/>
            <person name="Saw J.H."/>
            <person name="Jorgensen S.L."/>
            <person name="Zaremba-Niedzwiedzka K."/>
            <person name="Martijn J."/>
            <person name="Lind A.E."/>
            <person name="van Eijk R."/>
            <person name="Schleper C."/>
            <person name="Guy L."/>
            <person name="Ettema T.J."/>
        </authorList>
    </citation>
    <scope>NUCLEOTIDE SEQUENCE</scope>
</reference>
<organism evidence="1">
    <name type="scientific">marine sediment metagenome</name>
    <dbReference type="NCBI Taxonomy" id="412755"/>
    <lineage>
        <taxon>unclassified sequences</taxon>
        <taxon>metagenomes</taxon>
        <taxon>ecological metagenomes</taxon>
    </lineage>
</organism>
<evidence type="ECO:0000313" key="1">
    <source>
        <dbReference type="EMBL" id="KKL73804.1"/>
    </source>
</evidence>
<dbReference type="EMBL" id="LAZR01024850">
    <property type="protein sequence ID" value="KKL73804.1"/>
    <property type="molecule type" value="Genomic_DNA"/>
</dbReference>
<gene>
    <name evidence="1" type="ORF">LCGC14_2071260</name>
</gene>
<feature type="non-terminal residue" evidence="1">
    <location>
        <position position="1"/>
    </location>
</feature>
<name>A0A0F9EIJ1_9ZZZZ</name>
<comment type="caution">
    <text evidence="1">The sequence shown here is derived from an EMBL/GenBank/DDBJ whole genome shotgun (WGS) entry which is preliminary data.</text>
</comment>
<proteinExistence type="predicted"/>
<accession>A0A0F9EIJ1</accession>